<dbReference type="InterPro" id="IPR029044">
    <property type="entry name" value="Nucleotide-diphossugar_trans"/>
</dbReference>
<evidence type="ECO:0000259" key="2">
    <source>
        <dbReference type="Pfam" id="PF00535"/>
    </source>
</evidence>
<dbReference type="PANTHER" id="PTHR43685">
    <property type="entry name" value="GLYCOSYLTRANSFERASE"/>
    <property type="match status" value="1"/>
</dbReference>
<dbReference type="InterPro" id="IPR050834">
    <property type="entry name" value="Glycosyltransf_2"/>
</dbReference>
<comment type="caution">
    <text evidence="3">The sequence shown here is derived from an EMBL/GenBank/DDBJ whole genome shotgun (WGS) entry which is preliminary data.</text>
</comment>
<dbReference type="AlphaFoldDB" id="A0A6I0WFF4"/>
<proteinExistence type="predicted"/>
<accession>A0A6I0WFF4</accession>
<dbReference type="PANTHER" id="PTHR43685:SF11">
    <property type="entry name" value="GLYCOSYLTRANSFERASE TAGX-RELATED"/>
    <property type="match status" value="1"/>
</dbReference>
<dbReference type="SUPFAM" id="SSF53448">
    <property type="entry name" value="Nucleotide-diphospho-sugar transferases"/>
    <property type="match status" value="1"/>
</dbReference>
<dbReference type="RefSeq" id="WP_004312745.1">
    <property type="nucleotide sequence ID" value="NZ_CABKPA010000035.1"/>
</dbReference>
<dbReference type="InterPro" id="IPR001173">
    <property type="entry name" value="Glyco_trans_2-like"/>
</dbReference>
<feature type="transmembrane region" description="Helical" evidence="1">
    <location>
        <begin position="223"/>
        <end position="245"/>
    </location>
</feature>
<organism evidence="3 4">
    <name type="scientific">Bacteroides xylanisolvens</name>
    <dbReference type="NCBI Taxonomy" id="371601"/>
    <lineage>
        <taxon>Bacteria</taxon>
        <taxon>Pseudomonadati</taxon>
        <taxon>Bacteroidota</taxon>
        <taxon>Bacteroidia</taxon>
        <taxon>Bacteroidales</taxon>
        <taxon>Bacteroidaceae</taxon>
        <taxon>Bacteroides</taxon>
    </lineage>
</organism>
<dbReference type="Gene3D" id="3.90.550.10">
    <property type="entry name" value="Spore Coat Polysaccharide Biosynthesis Protein SpsA, Chain A"/>
    <property type="match status" value="1"/>
</dbReference>
<sequence>MNVSIVMPYYNAAKYIKETVGAIIAQTYTDWELIIVDDCSLAPETVEVLKAVEAMDDRIRVLRAKVNGGAGAARNIAIKEAYGRYLAFCDSDDWWYPTKLEEQIRFMEENNYPFTCTWYEDADENLEPYYTMKQNEKQTYKSMITGCNIGTPGVMVDTQVLGKKQMPNLRRAEDWGLWMMYLRDTDYLVTYPKVLWKYRHVPGSETSNKWKQLKAVIRMYQEVLGFSAFKANMIVFLLFLPNNIWRKIQKRF</sequence>
<keyword evidence="3" id="KW-0808">Transferase</keyword>
<gene>
    <name evidence="3" type="ORF">GAZ43_11355</name>
</gene>
<feature type="domain" description="Glycosyltransferase 2-like" evidence="2">
    <location>
        <begin position="4"/>
        <end position="139"/>
    </location>
</feature>
<evidence type="ECO:0000313" key="3">
    <source>
        <dbReference type="EMBL" id="KAB6339334.1"/>
    </source>
</evidence>
<evidence type="ECO:0000256" key="1">
    <source>
        <dbReference type="SAM" id="Phobius"/>
    </source>
</evidence>
<dbReference type="CDD" id="cd00761">
    <property type="entry name" value="Glyco_tranf_GTA_type"/>
    <property type="match status" value="1"/>
</dbReference>
<evidence type="ECO:0000313" key="4">
    <source>
        <dbReference type="Proteomes" id="UP000438288"/>
    </source>
</evidence>
<dbReference type="Proteomes" id="UP000438288">
    <property type="component" value="Unassembled WGS sequence"/>
</dbReference>
<protein>
    <submittedName>
        <fullName evidence="3">Glycosyltransferase family 2 protein</fullName>
    </submittedName>
</protein>
<dbReference type="Pfam" id="PF00535">
    <property type="entry name" value="Glycos_transf_2"/>
    <property type="match status" value="1"/>
</dbReference>
<name>A0A6I0WFF4_9BACE</name>
<dbReference type="EMBL" id="WDCP01000021">
    <property type="protein sequence ID" value="KAB6339334.1"/>
    <property type="molecule type" value="Genomic_DNA"/>
</dbReference>
<keyword evidence="1" id="KW-0812">Transmembrane</keyword>
<dbReference type="GO" id="GO:0016740">
    <property type="term" value="F:transferase activity"/>
    <property type="evidence" value="ECO:0007669"/>
    <property type="project" value="UniProtKB-KW"/>
</dbReference>
<keyword evidence="1" id="KW-0472">Membrane</keyword>
<reference evidence="3 4" key="1">
    <citation type="journal article" date="2019" name="Nat. Med.">
        <title>A library of human gut bacterial isolates paired with longitudinal multiomics data enables mechanistic microbiome research.</title>
        <authorList>
            <person name="Poyet M."/>
            <person name="Groussin M."/>
            <person name="Gibbons S.M."/>
            <person name="Avila-Pacheco J."/>
            <person name="Jiang X."/>
            <person name="Kearney S.M."/>
            <person name="Perrotta A.R."/>
            <person name="Berdy B."/>
            <person name="Zhao S."/>
            <person name="Lieberman T.D."/>
            <person name="Swanson P.K."/>
            <person name="Smith M."/>
            <person name="Roesemann S."/>
            <person name="Alexander J.E."/>
            <person name="Rich S.A."/>
            <person name="Livny J."/>
            <person name="Vlamakis H."/>
            <person name="Clish C."/>
            <person name="Bullock K."/>
            <person name="Deik A."/>
            <person name="Scott J."/>
            <person name="Pierce K.A."/>
            <person name="Xavier R.J."/>
            <person name="Alm E.J."/>
        </authorList>
    </citation>
    <scope>NUCLEOTIDE SEQUENCE [LARGE SCALE GENOMIC DNA]</scope>
    <source>
        <strain evidence="3 4">BIOML-A16</strain>
    </source>
</reference>
<keyword evidence="1" id="KW-1133">Transmembrane helix</keyword>